<dbReference type="AlphaFoldDB" id="A0A382V0P2"/>
<feature type="non-terminal residue" evidence="1">
    <location>
        <position position="68"/>
    </location>
</feature>
<dbReference type="EMBL" id="UINC01148249">
    <property type="protein sequence ID" value="SVD40030.1"/>
    <property type="molecule type" value="Genomic_DNA"/>
</dbReference>
<organism evidence="1">
    <name type="scientific">marine metagenome</name>
    <dbReference type="NCBI Taxonomy" id="408172"/>
    <lineage>
        <taxon>unclassified sequences</taxon>
        <taxon>metagenomes</taxon>
        <taxon>ecological metagenomes</taxon>
    </lineage>
</organism>
<evidence type="ECO:0000313" key="1">
    <source>
        <dbReference type="EMBL" id="SVD40030.1"/>
    </source>
</evidence>
<protein>
    <submittedName>
        <fullName evidence="1">Uncharacterized protein</fullName>
    </submittedName>
</protein>
<name>A0A382V0P2_9ZZZZ</name>
<proteinExistence type="predicted"/>
<gene>
    <name evidence="1" type="ORF">METZ01_LOCUS392884</name>
</gene>
<accession>A0A382V0P2</accession>
<sequence length="68" mass="7686">MRYCKVKATGKIIETQSGDDNLEVMYTNNASYARDELDVGVADEAVVYGWLADQRTAEMTYADKRKSE</sequence>
<reference evidence="1" key="1">
    <citation type="submission" date="2018-05" db="EMBL/GenBank/DDBJ databases">
        <authorList>
            <person name="Lanie J.A."/>
            <person name="Ng W.-L."/>
            <person name="Kazmierczak K.M."/>
            <person name="Andrzejewski T.M."/>
            <person name="Davidsen T.M."/>
            <person name="Wayne K.J."/>
            <person name="Tettelin H."/>
            <person name="Glass J.I."/>
            <person name="Rusch D."/>
            <person name="Podicherti R."/>
            <person name="Tsui H.-C.T."/>
            <person name="Winkler M.E."/>
        </authorList>
    </citation>
    <scope>NUCLEOTIDE SEQUENCE</scope>
</reference>